<organism evidence="1 2">
    <name type="scientific">Penstemon smallii</name>
    <dbReference type="NCBI Taxonomy" id="265156"/>
    <lineage>
        <taxon>Eukaryota</taxon>
        <taxon>Viridiplantae</taxon>
        <taxon>Streptophyta</taxon>
        <taxon>Embryophyta</taxon>
        <taxon>Tracheophyta</taxon>
        <taxon>Spermatophyta</taxon>
        <taxon>Magnoliopsida</taxon>
        <taxon>eudicotyledons</taxon>
        <taxon>Gunneridae</taxon>
        <taxon>Pentapetalae</taxon>
        <taxon>asterids</taxon>
        <taxon>lamiids</taxon>
        <taxon>Lamiales</taxon>
        <taxon>Plantaginaceae</taxon>
        <taxon>Cheloneae</taxon>
        <taxon>Penstemon</taxon>
    </lineage>
</organism>
<protein>
    <submittedName>
        <fullName evidence="1">Uncharacterized protein</fullName>
    </submittedName>
</protein>
<gene>
    <name evidence="1" type="ORF">ACJIZ3_017494</name>
</gene>
<dbReference type="Proteomes" id="UP001634393">
    <property type="component" value="Unassembled WGS sequence"/>
</dbReference>
<keyword evidence="2" id="KW-1185">Reference proteome</keyword>
<proteinExistence type="predicted"/>
<comment type="caution">
    <text evidence="1">The sequence shown here is derived from an EMBL/GenBank/DDBJ whole genome shotgun (WGS) entry which is preliminary data.</text>
</comment>
<name>A0ABD3SVP7_9LAMI</name>
<dbReference type="EMBL" id="JBJXBP010000005">
    <property type="protein sequence ID" value="KAL3828692.1"/>
    <property type="molecule type" value="Genomic_DNA"/>
</dbReference>
<reference evidence="1 2" key="1">
    <citation type="submission" date="2024-12" db="EMBL/GenBank/DDBJ databases">
        <title>The unique morphological basis and parallel evolutionary history of personate flowers in Penstemon.</title>
        <authorList>
            <person name="Depatie T.H."/>
            <person name="Wessinger C.A."/>
        </authorList>
    </citation>
    <scope>NUCLEOTIDE SEQUENCE [LARGE SCALE GENOMIC DNA]</scope>
    <source>
        <strain evidence="1">WTNN_2</strain>
        <tissue evidence="1">Leaf</tissue>
    </source>
</reference>
<accession>A0ABD3SVP7</accession>
<sequence length="187" mass="21428">MNILLCEDLNRWIGGNFKELNIIVYLCCFGDFWSSCGNLQPQFYVSCCMYDQMAFPPLKNLSEDTLSSFLRISCCFWLTFPHHSSKFIIVDPAILQENPSYDNEVRTALSSGYCKDVKGVGSVEFVEHTCPERRNTTEKDVQHNPNTPDIDFWSISSLQDFWSNIARNLLPSEAHPHPYSIARNSQA</sequence>
<dbReference type="AlphaFoldDB" id="A0ABD3SVP7"/>
<evidence type="ECO:0000313" key="1">
    <source>
        <dbReference type="EMBL" id="KAL3828692.1"/>
    </source>
</evidence>
<evidence type="ECO:0000313" key="2">
    <source>
        <dbReference type="Proteomes" id="UP001634393"/>
    </source>
</evidence>